<dbReference type="RefSeq" id="XP_030839552.1">
    <property type="nucleotide sequence ID" value="XM_030983692.1"/>
</dbReference>
<evidence type="ECO:0000256" key="2">
    <source>
        <dbReference type="ARBA" id="ARBA00010701"/>
    </source>
</evidence>
<evidence type="ECO:0000256" key="3">
    <source>
        <dbReference type="ARBA" id="ARBA00022525"/>
    </source>
</evidence>
<reference evidence="7" key="1">
    <citation type="submission" date="2015-02" db="EMBL/GenBank/DDBJ databases">
        <title>Genome sequencing for Strongylocentrotus purpuratus.</title>
        <authorList>
            <person name="Murali S."/>
            <person name="Liu Y."/>
            <person name="Vee V."/>
            <person name="English A."/>
            <person name="Wang M."/>
            <person name="Skinner E."/>
            <person name="Han Y."/>
            <person name="Muzny D.M."/>
            <person name="Worley K.C."/>
            <person name="Gibbs R.A."/>
        </authorList>
    </citation>
    <scope>NUCLEOTIDE SEQUENCE</scope>
</reference>
<dbReference type="OrthoDB" id="199913at2759"/>
<dbReference type="SUPFAM" id="SSF53474">
    <property type="entry name" value="alpha/beta-Hydrolases"/>
    <property type="match status" value="1"/>
</dbReference>
<dbReference type="AlphaFoldDB" id="A0A7M7NPJ5"/>
<dbReference type="PANTHER" id="PTHR11610:SF178">
    <property type="entry name" value="LIPASE MEMBER H-A-LIKE PROTEIN"/>
    <property type="match status" value="1"/>
</dbReference>
<evidence type="ECO:0000256" key="4">
    <source>
        <dbReference type="RuleBase" id="RU004262"/>
    </source>
</evidence>
<proteinExistence type="inferred from homology"/>
<keyword evidence="7" id="KW-1185">Reference proteome</keyword>
<keyword evidence="3" id="KW-0964">Secreted</keyword>
<dbReference type="InterPro" id="IPR000734">
    <property type="entry name" value="TAG_lipase"/>
</dbReference>
<protein>
    <recommendedName>
        <fullName evidence="5">Lipase domain-containing protein</fullName>
    </recommendedName>
</protein>
<reference evidence="6" key="2">
    <citation type="submission" date="2021-01" db="UniProtKB">
        <authorList>
            <consortium name="EnsemblMetazoa"/>
        </authorList>
    </citation>
    <scope>IDENTIFICATION</scope>
</reference>
<dbReference type="Proteomes" id="UP000007110">
    <property type="component" value="Unassembled WGS sequence"/>
</dbReference>
<dbReference type="GeneID" id="115923274"/>
<dbReference type="Pfam" id="PF00151">
    <property type="entry name" value="Lipase"/>
    <property type="match status" value="1"/>
</dbReference>
<evidence type="ECO:0000313" key="6">
    <source>
        <dbReference type="EnsemblMetazoa" id="XP_030839552"/>
    </source>
</evidence>
<evidence type="ECO:0000256" key="1">
    <source>
        <dbReference type="ARBA" id="ARBA00004613"/>
    </source>
</evidence>
<dbReference type="InParanoid" id="A0A7M7NPJ5"/>
<dbReference type="KEGG" id="spu:115923274"/>
<evidence type="ECO:0000259" key="5">
    <source>
        <dbReference type="Pfam" id="PF00151"/>
    </source>
</evidence>
<dbReference type="Gene3D" id="3.40.50.1820">
    <property type="entry name" value="alpha/beta hydrolase"/>
    <property type="match status" value="1"/>
</dbReference>
<evidence type="ECO:0000313" key="7">
    <source>
        <dbReference type="Proteomes" id="UP000007110"/>
    </source>
</evidence>
<dbReference type="InterPro" id="IPR013818">
    <property type="entry name" value="Lipase"/>
</dbReference>
<comment type="similarity">
    <text evidence="2 4">Belongs to the AB hydrolase superfamily. Lipase family.</text>
</comment>
<accession>A0A7M7NPJ5</accession>
<dbReference type="GO" id="GO:0016298">
    <property type="term" value="F:lipase activity"/>
    <property type="evidence" value="ECO:0007669"/>
    <property type="project" value="InterPro"/>
</dbReference>
<dbReference type="PANTHER" id="PTHR11610">
    <property type="entry name" value="LIPASE"/>
    <property type="match status" value="1"/>
</dbReference>
<name>A0A7M7NPJ5_STRPU</name>
<sequence>MGGLGLTDELGHQDFYPNGGMDMPNCYFSIICDHMKAIAYYTESISKRTPCRFRPTTWAPKWDNYKKGIQTRDCRNMACPDMGYTASSFQPLVTEHSQLLPQNYGIIYPDFFATSSL</sequence>
<dbReference type="GO" id="GO:0005576">
    <property type="term" value="C:extracellular region"/>
    <property type="evidence" value="ECO:0007669"/>
    <property type="project" value="UniProtKB-SubCell"/>
</dbReference>
<comment type="subcellular location">
    <subcellularLocation>
        <location evidence="1">Secreted</location>
    </subcellularLocation>
</comment>
<feature type="domain" description="Lipase" evidence="5">
    <location>
        <begin position="3"/>
        <end position="90"/>
    </location>
</feature>
<dbReference type="EnsemblMetazoa" id="XM_030983692">
    <property type="protein sequence ID" value="XP_030839552"/>
    <property type="gene ID" value="LOC115923274"/>
</dbReference>
<organism evidence="6 7">
    <name type="scientific">Strongylocentrotus purpuratus</name>
    <name type="common">Purple sea urchin</name>
    <dbReference type="NCBI Taxonomy" id="7668"/>
    <lineage>
        <taxon>Eukaryota</taxon>
        <taxon>Metazoa</taxon>
        <taxon>Echinodermata</taxon>
        <taxon>Eleutherozoa</taxon>
        <taxon>Echinozoa</taxon>
        <taxon>Echinoidea</taxon>
        <taxon>Euechinoidea</taxon>
        <taxon>Echinacea</taxon>
        <taxon>Camarodonta</taxon>
        <taxon>Echinidea</taxon>
        <taxon>Strongylocentrotidae</taxon>
        <taxon>Strongylocentrotus</taxon>
    </lineage>
</organism>
<dbReference type="InterPro" id="IPR029058">
    <property type="entry name" value="AB_hydrolase_fold"/>
</dbReference>